<evidence type="ECO:0000313" key="7">
    <source>
        <dbReference type="Proteomes" id="UP000321899"/>
    </source>
</evidence>
<feature type="domain" description="Flagellin C-terminal" evidence="5">
    <location>
        <begin position="982"/>
        <end position="1064"/>
    </location>
</feature>
<name>A0A5Q4VJ50_9BACT</name>
<keyword evidence="6" id="KW-0282">Flagellum</keyword>
<proteinExistence type="inferred from homology"/>
<accession>A0A5Q4VJ50</accession>
<evidence type="ECO:0000256" key="3">
    <source>
        <dbReference type="ARBA" id="ARBA00023143"/>
    </source>
</evidence>
<dbReference type="GO" id="GO:0005198">
    <property type="term" value="F:structural molecule activity"/>
    <property type="evidence" value="ECO:0007669"/>
    <property type="project" value="InterPro"/>
</dbReference>
<gene>
    <name evidence="6" type="primary">flgL</name>
    <name evidence="6" type="ORF">FIM25_01660</name>
</gene>
<keyword evidence="3" id="KW-0975">Bacterial flagellum</keyword>
<comment type="subcellular location">
    <subcellularLocation>
        <location evidence="1">Bacterial flagellum</location>
    </subcellularLocation>
</comment>
<dbReference type="NCBIfam" id="TIGR02550">
    <property type="entry name" value="flagell_flgL"/>
    <property type="match status" value="1"/>
</dbReference>
<dbReference type="Gene3D" id="1.20.1330.10">
    <property type="entry name" value="f41 fragment of flagellin, N-terminal domain"/>
    <property type="match status" value="2"/>
</dbReference>
<organism evidence="6 7">
    <name type="scientific">Desulfobotulus mexicanus</name>
    <dbReference type="NCBI Taxonomy" id="2586642"/>
    <lineage>
        <taxon>Bacteria</taxon>
        <taxon>Pseudomonadati</taxon>
        <taxon>Thermodesulfobacteriota</taxon>
        <taxon>Desulfobacteria</taxon>
        <taxon>Desulfobacterales</taxon>
        <taxon>Desulfobacteraceae</taxon>
        <taxon>Desulfobotulus</taxon>
    </lineage>
</organism>
<dbReference type="Pfam" id="PF00669">
    <property type="entry name" value="Flagellin_N"/>
    <property type="match status" value="1"/>
</dbReference>
<keyword evidence="7" id="KW-1185">Reference proteome</keyword>
<evidence type="ECO:0000256" key="2">
    <source>
        <dbReference type="ARBA" id="ARBA00005709"/>
    </source>
</evidence>
<evidence type="ECO:0000259" key="5">
    <source>
        <dbReference type="Pfam" id="PF00700"/>
    </source>
</evidence>
<keyword evidence="6" id="KW-0966">Cell projection</keyword>
<dbReference type="Proteomes" id="UP000321899">
    <property type="component" value="Unassembled WGS sequence"/>
</dbReference>
<dbReference type="InterPro" id="IPR013384">
    <property type="entry name" value="Flagell_FlgL"/>
</dbReference>
<evidence type="ECO:0000256" key="1">
    <source>
        <dbReference type="ARBA" id="ARBA00004365"/>
    </source>
</evidence>
<dbReference type="InterPro" id="IPR001492">
    <property type="entry name" value="Flagellin"/>
</dbReference>
<feature type="domain" description="Flagellin N-terminal" evidence="4">
    <location>
        <begin position="15"/>
        <end position="140"/>
    </location>
</feature>
<dbReference type="OrthoDB" id="9758307at2"/>
<dbReference type="GO" id="GO:0071973">
    <property type="term" value="P:bacterial-type flagellum-dependent cell motility"/>
    <property type="evidence" value="ECO:0007669"/>
    <property type="project" value="InterPro"/>
</dbReference>
<sequence>MRVPNKILFDTSTHRLGSQSSAYYKANEVVTTGKRINHIHDDPMGLAQVMRLNSSIAGLEQLNKNMDMGKTWLDAADSAMDSMKELIIDVNLEISQLVSSAAGPQERNDAIARIDGMLRQIVDLGNTQVNGSYIFGGSRTDKPPFIYHDRENPPRVSYEGDDEAFRIRTGDQKSMEVGRDGSTIFYMDYLKVNKTNHSLVFQEDRGLGPAYRKTMTVEIPHGSYTKEELAIEVEKQMNAASAEDGYGLTYTVRYDKEASSYVIREKGAGTDSFVRTEILWDTGGNARVENAAVTGSILPESLTVNLRNPEHLTLATQENEPMRLVWDGKDSFTVENNPGYVLPGKVSPVNGKIFLDLSDNGRTDLEITVDMTGIQAGDSIELNLVPFTGMTSIGRDMGFYGSNTSLLPPMSSTKPPYITAIEIGVTNQHIDFREIHPDGSSAELTASIAHKNYESMEELTAEIKRAMEEASHDAGQLEVPPRPGILYAVSYDPATSRFMIREEGSTLQKLELLWETGPASRVSSAGESLGFHVSDMVVESPVGDAAVLFDVTPENNRINFTESFVNADGEMETRTLTAVIPAGAYTSVADFEDAVSQAMTDTSEMLGNGVIYDLSYGYDPLTGTGDRRFSMEVDASSVVPSPADPFAIGFLWESGGDSHRSMAAMLGYDAQDFEISFPDTTPITYTADGDAVLFRITKENRYLDFQEVDESGNPGKVLSIMLPMKEYTDPRELAADIQAELRETSPSGLAYAVDYNEITNTFSIRGGTQEVSEVRFLWNSGPNAHRSAGQTLGFDPAADTVAGFPMSDDKVVRVVLDQNNNRLDFREVVGKGEHQEFCELTASVVPFPKPEPPDDWTELVFTDMQDLAKAIEKAMEKESRDKGYGIRYDVTYDEQTGKFVIREESDRLHSLDLLFETGRNRSADTGGTGKSMAGIIGFSEKDISFMPMQSSRDVEWSLFRTMTDLMADLESNDVEGMEQGMQRLETSFQHVNSLHADTGIRFNRLEIQQGIHKDMRLSIKDHRSHLEDADMIEAIMNLQARELGYQAAMSSTSKIMKMSLMDYM</sequence>
<dbReference type="GO" id="GO:0009424">
    <property type="term" value="C:bacterial-type flagellum hook"/>
    <property type="evidence" value="ECO:0007669"/>
    <property type="project" value="InterPro"/>
</dbReference>
<dbReference type="AlphaFoldDB" id="A0A5Q4VJ50"/>
<keyword evidence="6" id="KW-0969">Cilium</keyword>
<dbReference type="Pfam" id="PF00700">
    <property type="entry name" value="Flagellin_C"/>
    <property type="match status" value="1"/>
</dbReference>
<dbReference type="SUPFAM" id="SSF64518">
    <property type="entry name" value="Phase 1 flagellin"/>
    <property type="match status" value="2"/>
</dbReference>
<dbReference type="EMBL" id="VDMB01000001">
    <property type="protein sequence ID" value="TYT76282.1"/>
    <property type="molecule type" value="Genomic_DNA"/>
</dbReference>
<comment type="similarity">
    <text evidence="2">Belongs to the bacterial flagellin family.</text>
</comment>
<evidence type="ECO:0000313" key="6">
    <source>
        <dbReference type="EMBL" id="TYT76282.1"/>
    </source>
</evidence>
<dbReference type="PANTHER" id="PTHR42792:SF1">
    <property type="entry name" value="FLAGELLAR HOOK-ASSOCIATED PROTEIN 3"/>
    <property type="match status" value="1"/>
</dbReference>
<evidence type="ECO:0000259" key="4">
    <source>
        <dbReference type="Pfam" id="PF00669"/>
    </source>
</evidence>
<dbReference type="RefSeq" id="WP_139445516.1">
    <property type="nucleotide sequence ID" value="NZ_VDMB01000001.1"/>
</dbReference>
<comment type="caution">
    <text evidence="6">The sequence shown here is derived from an EMBL/GenBank/DDBJ whole genome shotgun (WGS) entry which is preliminary data.</text>
</comment>
<dbReference type="InterPro" id="IPR046358">
    <property type="entry name" value="Flagellin_C"/>
</dbReference>
<dbReference type="InterPro" id="IPR001029">
    <property type="entry name" value="Flagellin_N"/>
</dbReference>
<dbReference type="PANTHER" id="PTHR42792">
    <property type="entry name" value="FLAGELLIN"/>
    <property type="match status" value="1"/>
</dbReference>
<protein>
    <submittedName>
        <fullName evidence="6">Flagellar hook-associated protein 3</fullName>
    </submittedName>
</protein>
<reference evidence="6 7" key="1">
    <citation type="submission" date="2019-06" db="EMBL/GenBank/DDBJ databases">
        <title>Desulfobotulus mexicanus sp. nov., a novel sulfate-reducing bacterium isolated from the sediment of an alkaline crater lake in Mexico.</title>
        <authorList>
            <person name="Hirschler-Rea A."/>
        </authorList>
    </citation>
    <scope>NUCLEOTIDE SEQUENCE [LARGE SCALE GENOMIC DNA]</scope>
    <source>
        <strain evidence="6 7">PAR22N</strain>
    </source>
</reference>